<name>A0ACC6V2T2_9CREN</name>
<dbReference type="Proteomes" id="UP000033636">
    <property type="component" value="Unassembled WGS sequence"/>
</dbReference>
<dbReference type="EMBL" id="JZWT02000030">
    <property type="protein sequence ID" value="MFB6491357.1"/>
    <property type="molecule type" value="Genomic_DNA"/>
</dbReference>
<evidence type="ECO:0000313" key="2">
    <source>
        <dbReference type="Proteomes" id="UP000033636"/>
    </source>
</evidence>
<organism evidence="1 2">
    <name type="scientific">Thermoproteus sp. AZ2</name>
    <dbReference type="NCBI Taxonomy" id="1609232"/>
    <lineage>
        <taxon>Archaea</taxon>
        <taxon>Thermoproteota</taxon>
        <taxon>Thermoprotei</taxon>
        <taxon>Thermoproteales</taxon>
        <taxon>Thermoproteaceae</taxon>
        <taxon>Thermoproteus</taxon>
    </lineage>
</organism>
<gene>
    <name evidence="1" type="ORF">TU35_009030</name>
</gene>
<accession>A0ACC6V2T2</accession>
<comment type="caution">
    <text evidence="1">The sequence shown here is derived from an EMBL/GenBank/DDBJ whole genome shotgun (WGS) entry which is preliminary data.</text>
</comment>
<sequence>MDFREANKLLYKGYLYELIFIIVWAIALIIGIIAVVIPVAESMMVAQPSAGLTALLWPLVEFIVAFIVVPFFVVYLFIWIRYIFRGYIALHKLGVGWAFWLAWGPIIGAVLAVALVGAFLAVLPSLTAHLSELPPQAQGEGPLLGVLMAFAPLLILVVVLVAFGIFLDVVHILFLDNMNDLTKLGKFRTAFILYIVAFMLSLASYVLSMIGIIGGVVALVEYIIEMLAYRDASAAPPPTSLGQPSTPGT</sequence>
<reference evidence="1" key="1">
    <citation type="submission" date="2024-07" db="EMBL/GenBank/DDBJ databases">
        <title>Metagenome and Metagenome-Assembled Genomes of Archaea from a hot spring from the geothermal field of Los Azufres, Mexico.</title>
        <authorList>
            <person name="Marin-Paredes R."/>
            <person name="Martinez-Romero E."/>
            <person name="Servin-Garciduenas L.E."/>
        </authorList>
    </citation>
    <scope>NUCLEOTIDE SEQUENCE</scope>
</reference>
<proteinExistence type="predicted"/>
<evidence type="ECO:0000313" key="1">
    <source>
        <dbReference type="EMBL" id="MFB6491357.1"/>
    </source>
</evidence>
<protein>
    <submittedName>
        <fullName evidence="1">Uncharacterized protein</fullName>
    </submittedName>
</protein>